<feature type="compositionally biased region" description="Basic and acidic residues" evidence="1">
    <location>
        <begin position="94"/>
        <end position="103"/>
    </location>
</feature>
<feature type="region of interest" description="Disordered" evidence="1">
    <location>
        <begin position="85"/>
        <end position="127"/>
    </location>
</feature>
<protein>
    <recommendedName>
        <fullName evidence="4">Transporter</fullName>
    </recommendedName>
</protein>
<dbReference type="HOGENOM" id="CLU_049139_0_0_3"/>
<dbReference type="RefSeq" id="WP_012162278.1">
    <property type="nucleotide sequence ID" value="NC_009925.1"/>
</dbReference>
<dbReference type="OrthoDB" id="5450709at2"/>
<evidence type="ECO:0000256" key="1">
    <source>
        <dbReference type="SAM" id="MobiDB-lite"/>
    </source>
</evidence>
<gene>
    <name evidence="2" type="ordered locus">AM1_1742</name>
</gene>
<name>B0CC78_ACAM1</name>
<proteinExistence type="predicted"/>
<accession>B0CC78</accession>
<dbReference type="AlphaFoldDB" id="B0CC78"/>
<evidence type="ECO:0008006" key="4">
    <source>
        <dbReference type="Google" id="ProtNLM"/>
    </source>
</evidence>
<keyword evidence="3" id="KW-1185">Reference proteome</keyword>
<evidence type="ECO:0000313" key="3">
    <source>
        <dbReference type="Proteomes" id="UP000000268"/>
    </source>
</evidence>
<dbReference type="eggNOG" id="COG4313">
    <property type="taxonomic scope" value="Bacteria"/>
</dbReference>
<dbReference type="EMBL" id="CP000828">
    <property type="protein sequence ID" value="ABW26763.1"/>
    <property type="molecule type" value="Genomic_DNA"/>
</dbReference>
<dbReference type="KEGG" id="amr:AM1_1742"/>
<sequence length="420" mass="46224">MAEDFKVQQPQLLEVSELFSLKGSEAQLVVLDSDLQNEVSDDPQTGVKSSLQTMAELKPKSVDHPQDWGVIASGDAPLHIADRLESDSAEEEPSAEKDDKSEPAESSDNLWRSGRPDGHAPIGVMGDHTHGAGEVMFSYRFMRMDMAGNRDGTTDLTPAQVLQQFPVTPTEMTTDMHMFGAMYAPTDELTLSVMAPYIFKSMEHVTRMGTRFTTQSDGFGDIQLMGLYKILDQDRQRIHFNAGISFPTGSTNRRDDTPAGPNQVLPYPMQLGSGTFDLHPGITYLGQSDHWSWGGQALGTIRLGTNGNSYRLGNRFNLTGWGARRWNNWFSTSIRLKGATWGNIIGADPRLNPAIIPTANPNLRGGTRLDVGLGLNFLVNQGVLAGHRLAVEFALPVYQSLDGPQLETDWVLTLGWQKAF</sequence>
<dbReference type="Proteomes" id="UP000000268">
    <property type="component" value="Chromosome"/>
</dbReference>
<organism evidence="2 3">
    <name type="scientific">Acaryochloris marina (strain MBIC 11017)</name>
    <dbReference type="NCBI Taxonomy" id="329726"/>
    <lineage>
        <taxon>Bacteria</taxon>
        <taxon>Bacillati</taxon>
        <taxon>Cyanobacteriota</taxon>
        <taxon>Cyanophyceae</taxon>
        <taxon>Acaryochloridales</taxon>
        <taxon>Acaryochloridaceae</taxon>
        <taxon>Acaryochloris</taxon>
    </lineage>
</organism>
<reference evidence="2 3" key="1">
    <citation type="journal article" date="2008" name="Proc. Natl. Acad. Sci. U.S.A.">
        <title>Niche adaptation and genome expansion in the chlorophyll d-producing cyanobacterium Acaryochloris marina.</title>
        <authorList>
            <person name="Swingley W.D."/>
            <person name="Chen M."/>
            <person name="Cheung P.C."/>
            <person name="Conrad A.L."/>
            <person name="Dejesa L.C."/>
            <person name="Hao J."/>
            <person name="Honchak B.M."/>
            <person name="Karbach L.E."/>
            <person name="Kurdoglu A."/>
            <person name="Lahiri S."/>
            <person name="Mastrian S.D."/>
            <person name="Miyashita H."/>
            <person name="Page L."/>
            <person name="Ramakrishna P."/>
            <person name="Satoh S."/>
            <person name="Sattley W.M."/>
            <person name="Shimada Y."/>
            <person name="Taylor H.L."/>
            <person name="Tomo T."/>
            <person name="Tsuchiya T."/>
            <person name="Wang Z.T."/>
            <person name="Raymond J."/>
            <person name="Mimuro M."/>
            <person name="Blankenship R.E."/>
            <person name="Touchman J.W."/>
        </authorList>
    </citation>
    <scope>NUCLEOTIDE SEQUENCE [LARGE SCALE GENOMIC DNA]</scope>
    <source>
        <strain evidence="3">MBIC 11017</strain>
    </source>
</reference>
<dbReference type="STRING" id="329726.AM1_1742"/>
<evidence type="ECO:0000313" key="2">
    <source>
        <dbReference type="EMBL" id="ABW26763.1"/>
    </source>
</evidence>